<evidence type="ECO:0000313" key="2">
    <source>
        <dbReference type="Proteomes" id="UP001239111"/>
    </source>
</evidence>
<gene>
    <name evidence="1" type="ORF">QAD02_016113</name>
</gene>
<organism evidence="1 2">
    <name type="scientific">Eretmocerus hayati</name>
    <dbReference type="NCBI Taxonomy" id="131215"/>
    <lineage>
        <taxon>Eukaryota</taxon>
        <taxon>Metazoa</taxon>
        <taxon>Ecdysozoa</taxon>
        <taxon>Arthropoda</taxon>
        <taxon>Hexapoda</taxon>
        <taxon>Insecta</taxon>
        <taxon>Pterygota</taxon>
        <taxon>Neoptera</taxon>
        <taxon>Endopterygota</taxon>
        <taxon>Hymenoptera</taxon>
        <taxon>Apocrita</taxon>
        <taxon>Proctotrupomorpha</taxon>
        <taxon>Chalcidoidea</taxon>
        <taxon>Aphelinidae</taxon>
        <taxon>Aphelininae</taxon>
        <taxon>Eretmocerus</taxon>
    </lineage>
</organism>
<name>A0ACC2PBG6_9HYME</name>
<accession>A0ACC2PBG6</accession>
<proteinExistence type="predicted"/>
<reference evidence="1" key="1">
    <citation type="submission" date="2023-04" db="EMBL/GenBank/DDBJ databases">
        <title>A chromosome-level genome assembly of the parasitoid wasp Eretmocerus hayati.</title>
        <authorList>
            <person name="Zhong Y."/>
            <person name="Liu S."/>
            <person name="Liu Y."/>
        </authorList>
    </citation>
    <scope>NUCLEOTIDE SEQUENCE</scope>
    <source>
        <strain evidence="1">ZJU_SS_LIU_2023</strain>
    </source>
</reference>
<keyword evidence="2" id="KW-1185">Reference proteome</keyword>
<sequence length="522" mass="58119">METGMESGPSVAVIPEDLDLEFVLEDVNEMFNSDGNTSVAQIFDSLMEEMKTYESPLPILQPSEAVNEQAPALASVNENVESYPSVFKSSVQELIPYTSISLRDQEINLNSPLIEASSSGMSFKRALLVKKPIQPLYEEISPSASPQNNYVLETLESSQVNYPPVQFTHIASAEQRITTNPPFLTPAPSIIYTDPQSNCQRSRLIEPITTLDSITSIKFHSDIQPVDLSTEMSNSEGKSSITSVHSQIMLDYTQLNPTPGTSTAPDIDHLLLQVEHPYTKTAPIQLSQSKETHPYESEPNSVSAEPLSLNTSLIETPHTKSVESPLLQLEKLTTKRNSRVSKARSKSKYTRSSDKIIAALKEKITTFFNNPPTDFPAVPFKPFSSDPIMPFRTWIFCKDQKFLLTLLLAIRGKLEMIPNHVQHLHVTLYVKPDKSNWRCLFCAGQKNAPQGWDIVELHAVGLSKNILLKSCPGCHSGFKPKNSIVGCSQCCCIWILHKKDIEKGKNFKSVPLSEIKQIKSTD</sequence>
<evidence type="ECO:0000313" key="1">
    <source>
        <dbReference type="EMBL" id="KAJ8680326.1"/>
    </source>
</evidence>
<dbReference type="Proteomes" id="UP001239111">
    <property type="component" value="Chromosome 2"/>
</dbReference>
<dbReference type="EMBL" id="CM056742">
    <property type="protein sequence ID" value="KAJ8680326.1"/>
    <property type="molecule type" value="Genomic_DNA"/>
</dbReference>
<protein>
    <submittedName>
        <fullName evidence="1">Uncharacterized protein</fullName>
    </submittedName>
</protein>
<comment type="caution">
    <text evidence="1">The sequence shown here is derived from an EMBL/GenBank/DDBJ whole genome shotgun (WGS) entry which is preliminary data.</text>
</comment>